<dbReference type="BioCyc" id="AMAC1300253:G12YX-3575-MONOMER"/>
<dbReference type="KEGG" id="amh:I633_22541"/>
<evidence type="ECO:0000256" key="1">
    <source>
        <dbReference type="SAM" id="MobiDB-lite"/>
    </source>
</evidence>
<organism evidence="2 3">
    <name type="scientific">Alteromonas mediterranea 615</name>
    <dbReference type="NCBI Taxonomy" id="1300253"/>
    <lineage>
        <taxon>Bacteria</taxon>
        <taxon>Pseudomonadati</taxon>
        <taxon>Pseudomonadota</taxon>
        <taxon>Gammaproteobacteria</taxon>
        <taxon>Alteromonadales</taxon>
        <taxon>Alteromonadaceae</taxon>
        <taxon>Alteromonas/Salinimonas group</taxon>
        <taxon>Alteromonas</taxon>
    </lineage>
</organism>
<keyword evidence="2" id="KW-0614">Plasmid</keyword>
<dbReference type="EMBL" id="CP004847">
    <property type="protein sequence ID" value="AGP79928.1"/>
    <property type="molecule type" value="Genomic_DNA"/>
</dbReference>
<geneLocation type="plasmid" evidence="2">
    <name>unnamed</name>
</geneLocation>
<reference evidence="2 3" key="1">
    <citation type="journal article" date="2013" name="Genome Biol. Evol.">
        <title>Genomic Diversity of "Deep Ecotype" Alteromonas macleodii Isolates: Evidence for Pan-Mediterranean Clonal Frames.</title>
        <authorList>
            <person name="Lopez-Perez M."/>
            <person name="Gonzaga A."/>
            <person name="Rodriguez-Valera F."/>
        </authorList>
    </citation>
    <scope>NUCLEOTIDE SEQUENCE [LARGE SCALE GENOMIC DNA]</scope>
    <source>
        <strain evidence="3">'English Channel 615'</strain>
        <plasmid evidence="3">Plasmid</plasmid>
    </source>
</reference>
<protein>
    <submittedName>
        <fullName evidence="2">Uncharacterized protein</fullName>
    </submittedName>
</protein>
<evidence type="ECO:0000313" key="3">
    <source>
        <dbReference type="Proteomes" id="UP000014909"/>
    </source>
</evidence>
<feature type="compositionally biased region" description="Polar residues" evidence="1">
    <location>
        <begin position="75"/>
        <end position="88"/>
    </location>
</feature>
<feature type="region of interest" description="Disordered" evidence="1">
    <location>
        <begin position="70"/>
        <end position="96"/>
    </location>
</feature>
<accession>S5ASS7</accession>
<gene>
    <name evidence="2" type="ORF">I633_22541</name>
</gene>
<dbReference type="Proteomes" id="UP000014909">
    <property type="component" value="Plasmid unnamed"/>
</dbReference>
<dbReference type="PATRIC" id="fig|1300253.3.peg.4696"/>
<dbReference type="AlphaFoldDB" id="S5ASS7"/>
<name>S5ASS7_9ALTE</name>
<proteinExistence type="predicted"/>
<sequence length="96" mass="10728">MSYTFKITIPDGPLREHLEGRDPKARNFELIRLATNDLVAMHHGRATIANSSLNVADNNVKKDEVRLANEDENMSGVSQKNSTNNKVNYGSDLLNM</sequence>
<dbReference type="HOGENOM" id="CLU_2353678_0_0_6"/>
<evidence type="ECO:0000313" key="2">
    <source>
        <dbReference type="EMBL" id="AGP79928.1"/>
    </source>
</evidence>